<dbReference type="Proteomes" id="UP000028713">
    <property type="component" value="Unassembled WGS sequence"/>
</dbReference>
<dbReference type="eggNOG" id="COG3254">
    <property type="taxonomic scope" value="Bacteria"/>
</dbReference>
<dbReference type="InterPro" id="IPR052996">
    <property type="entry name" value="Carb_Metab_Mutarotase"/>
</dbReference>
<dbReference type="RefSeq" id="WP_034673550.1">
    <property type="nucleotide sequence ID" value="NZ_FPAP01000003.1"/>
</dbReference>
<dbReference type="OrthoDB" id="1430580at2"/>
<evidence type="ECO:0000313" key="2">
    <source>
        <dbReference type="Proteomes" id="UP000028713"/>
    </source>
</evidence>
<reference evidence="1 2" key="1">
    <citation type="submission" date="2014-07" db="EMBL/GenBank/DDBJ databases">
        <title>Genome of Chryseobacterium formosense LMG 24722.</title>
        <authorList>
            <person name="Pipes S.E."/>
            <person name="Stropko S.J."/>
            <person name="Newman J.D."/>
        </authorList>
    </citation>
    <scope>NUCLEOTIDE SEQUENCE [LARGE SCALE GENOMIC DNA]</scope>
    <source>
        <strain evidence="1 2">LMG 24722</strain>
    </source>
</reference>
<evidence type="ECO:0008006" key="3">
    <source>
        <dbReference type="Google" id="ProtNLM"/>
    </source>
</evidence>
<dbReference type="InterPro" id="IPR008000">
    <property type="entry name" value="Rham/fucose_mutarotase"/>
</dbReference>
<dbReference type="Gene3D" id="3.30.70.100">
    <property type="match status" value="1"/>
</dbReference>
<comment type="caution">
    <text evidence="1">The sequence shown here is derived from an EMBL/GenBank/DDBJ whole genome shotgun (WGS) entry which is preliminary data.</text>
</comment>
<dbReference type="Pfam" id="PF05336">
    <property type="entry name" value="rhaM"/>
    <property type="match status" value="1"/>
</dbReference>
<proteinExistence type="predicted"/>
<dbReference type="PANTHER" id="PTHR43239:SF1">
    <property type="entry name" value="UPF0734 PROTEIN DDB_G0273871_DDB_G0273177"/>
    <property type="match status" value="1"/>
</dbReference>
<organism evidence="1 2">
    <name type="scientific">Chryseobacterium formosense</name>
    <dbReference type="NCBI Taxonomy" id="236814"/>
    <lineage>
        <taxon>Bacteria</taxon>
        <taxon>Pseudomonadati</taxon>
        <taxon>Bacteroidota</taxon>
        <taxon>Flavobacteriia</taxon>
        <taxon>Flavobacteriales</taxon>
        <taxon>Weeksellaceae</taxon>
        <taxon>Chryseobacterium group</taxon>
        <taxon>Chryseobacterium</taxon>
    </lineage>
</organism>
<dbReference type="EMBL" id="JPRP01000001">
    <property type="protein sequence ID" value="KFE99764.1"/>
    <property type="molecule type" value="Genomic_DNA"/>
</dbReference>
<dbReference type="GO" id="GO:0016857">
    <property type="term" value="F:racemase and epimerase activity, acting on carbohydrates and derivatives"/>
    <property type="evidence" value="ECO:0007669"/>
    <property type="project" value="InterPro"/>
</dbReference>
<dbReference type="AlphaFoldDB" id="A0A085Z5Q1"/>
<gene>
    <name evidence="1" type="ORF">IX39_03640</name>
</gene>
<protein>
    <recommendedName>
        <fullName evidence="3">L-fucose mutarotase</fullName>
    </recommendedName>
</protein>
<dbReference type="PANTHER" id="PTHR43239">
    <property type="entry name" value="UPF0734 PROTEIN DDB_G0273871/DDB_G0273177"/>
    <property type="match status" value="1"/>
</dbReference>
<dbReference type="SUPFAM" id="SSF54909">
    <property type="entry name" value="Dimeric alpha+beta barrel"/>
    <property type="match status" value="1"/>
</dbReference>
<dbReference type="InterPro" id="IPR011008">
    <property type="entry name" value="Dimeric_a/b-barrel"/>
</dbReference>
<dbReference type="STRING" id="236814.IX39_03640"/>
<accession>A0A085Z5Q1</accession>
<evidence type="ECO:0000313" key="1">
    <source>
        <dbReference type="EMBL" id="KFE99764.1"/>
    </source>
</evidence>
<name>A0A085Z5Q1_9FLAO</name>
<sequence length="109" mass="13137">MKKFCLALDLVDDPELIAEYEKYHQNVWPEVKQSILDSGINNMEIYRVQNRLLMLIEADDSFSFEAKNEADKNNPRVQEWEELMWKFQQQLPNSKYGEKWQLMDKMFSL</sequence>
<keyword evidence="2" id="KW-1185">Reference proteome</keyword>